<comment type="caution">
    <text evidence="2">The sequence shown here is derived from an EMBL/GenBank/DDBJ whole genome shotgun (WGS) entry which is preliminary data.</text>
</comment>
<dbReference type="Proteomes" id="UP000252167">
    <property type="component" value="Unassembled WGS sequence"/>
</dbReference>
<keyword evidence="1" id="KW-0732">Signal</keyword>
<sequence length="144" mass="15701">MFRKFSAATALFCLGLTALTGCSVKLSTEETCDYLNQQIKEREINMKFETGDIKLAKSEIRDYESALEEFDAMLKDTAGKTGDKQLQESLISAAGQSTSALKILADDSSDFEAQMESISELNTASQQQNTEYLGTACPNLDSVG</sequence>
<evidence type="ECO:0000256" key="1">
    <source>
        <dbReference type="SAM" id="SignalP"/>
    </source>
</evidence>
<evidence type="ECO:0000313" key="3">
    <source>
        <dbReference type="Proteomes" id="UP000252167"/>
    </source>
</evidence>
<gene>
    <name evidence="2" type="ORF">C1H84_10900</name>
</gene>
<organism evidence="2 3">
    <name type="scientific">Glutamicibacter soli</name>
    <dbReference type="NCBI Taxonomy" id="453836"/>
    <lineage>
        <taxon>Bacteria</taxon>
        <taxon>Bacillati</taxon>
        <taxon>Actinomycetota</taxon>
        <taxon>Actinomycetes</taxon>
        <taxon>Micrococcales</taxon>
        <taxon>Micrococcaceae</taxon>
        <taxon>Glutamicibacter</taxon>
    </lineage>
</organism>
<dbReference type="AlphaFoldDB" id="A0A365YEK5"/>
<protein>
    <submittedName>
        <fullName evidence="2">Uncharacterized protein</fullName>
    </submittedName>
</protein>
<dbReference type="PROSITE" id="PS51257">
    <property type="entry name" value="PROKAR_LIPOPROTEIN"/>
    <property type="match status" value="1"/>
</dbReference>
<feature type="signal peptide" evidence="1">
    <location>
        <begin position="1"/>
        <end position="20"/>
    </location>
</feature>
<dbReference type="RefSeq" id="WP_113607433.1">
    <property type="nucleotide sequence ID" value="NZ_POAF01000005.1"/>
</dbReference>
<dbReference type="EMBL" id="POAF01000005">
    <property type="protein sequence ID" value="RBM00454.1"/>
    <property type="molecule type" value="Genomic_DNA"/>
</dbReference>
<feature type="chain" id="PRO_5039026795" evidence="1">
    <location>
        <begin position="21"/>
        <end position="144"/>
    </location>
</feature>
<proteinExistence type="predicted"/>
<keyword evidence="3" id="KW-1185">Reference proteome</keyword>
<reference evidence="2 3" key="1">
    <citation type="submission" date="2018-01" db="EMBL/GenBank/DDBJ databases">
        <title>Glutamicibacter soli strain NHPC-3 Whole genome sequence and assembly.</title>
        <authorList>
            <person name="Choudhury P."/>
            <person name="Gupta D."/>
            <person name="Sengupta K."/>
            <person name="Jawed A."/>
            <person name="Sultana N."/>
            <person name="Saha P."/>
        </authorList>
    </citation>
    <scope>NUCLEOTIDE SEQUENCE [LARGE SCALE GENOMIC DNA]</scope>
    <source>
        <strain evidence="2 3">NHPC-3</strain>
    </source>
</reference>
<accession>A0A365YEK5</accession>
<name>A0A365YEK5_9MICC</name>
<evidence type="ECO:0000313" key="2">
    <source>
        <dbReference type="EMBL" id="RBM00454.1"/>
    </source>
</evidence>